<dbReference type="PROSITE" id="PS00108">
    <property type="entry name" value="PROTEIN_KINASE_ST"/>
    <property type="match status" value="1"/>
</dbReference>
<dbReference type="GO" id="GO:0007052">
    <property type="term" value="P:mitotic spindle organization"/>
    <property type="evidence" value="ECO:0007669"/>
    <property type="project" value="TreeGrafter"/>
</dbReference>
<accession>G4TR41</accession>
<dbReference type="PANTHER" id="PTHR24345:SF0">
    <property type="entry name" value="CELL CYCLE SERINE_THREONINE-PROTEIN KINASE CDC5_MSD2"/>
    <property type="match status" value="1"/>
</dbReference>
<feature type="compositionally biased region" description="Basic and acidic residues" evidence="6">
    <location>
        <begin position="53"/>
        <end position="70"/>
    </location>
</feature>
<evidence type="ECO:0000256" key="4">
    <source>
        <dbReference type="ARBA" id="ARBA00022777"/>
    </source>
</evidence>
<gene>
    <name evidence="8" type="ORF">PIIN_07738</name>
</gene>
<comment type="caution">
    <text evidence="8">The sequence shown here is derived from an EMBL/GenBank/DDBJ whole genome shotgun (WGS) entry which is preliminary data.</text>
</comment>
<dbReference type="PROSITE" id="PS50011">
    <property type="entry name" value="PROTEIN_KINASE_DOM"/>
    <property type="match status" value="1"/>
</dbReference>
<dbReference type="GO" id="GO:0000922">
    <property type="term" value="C:spindle pole"/>
    <property type="evidence" value="ECO:0007669"/>
    <property type="project" value="TreeGrafter"/>
</dbReference>
<dbReference type="GO" id="GO:0004674">
    <property type="term" value="F:protein serine/threonine kinase activity"/>
    <property type="evidence" value="ECO:0007669"/>
    <property type="project" value="UniProtKB-KW"/>
</dbReference>
<organism evidence="8 9">
    <name type="scientific">Serendipita indica (strain DSM 11827)</name>
    <name type="common">Root endophyte fungus</name>
    <name type="synonym">Piriformospora indica</name>
    <dbReference type="NCBI Taxonomy" id="1109443"/>
    <lineage>
        <taxon>Eukaryota</taxon>
        <taxon>Fungi</taxon>
        <taxon>Dikarya</taxon>
        <taxon>Basidiomycota</taxon>
        <taxon>Agaricomycotina</taxon>
        <taxon>Agaricomycetes</taxon>
        <taxon>Sebacinales</taxon>
        <taxon>Serendipitaceae</taxon>
        <taxon>Serendipita</taxon>
    </lineage>
</organism>
<dbReference type="InterPro" id="IPR008271">
    <property type="entry name" value="Ser/Thr_kinase_AS"/>
</dbReference>
<dbReference type="GO" id="GO:0000776">
    <property type="term" value="C:kinetochore"/>
    <property type="evidence" value="ECO:0007669"/>
    <property type="project" value="TreeGrafter"/>
</dbReference>
<keyword evidence="3" id="KW-0547">Nucleotide-binding</keyword>
<dbReference type="eggNOG" id="KOG0575">
    <property type="taxonomic scope" value="Eukaryota"/>
</dbReference>
<dbReference type="SMART" id="SM00220">
    <property type="entry name" value="S_TKc"/>
    <property type="match status" value="1"/>
</dbReference>
<dbReference type="PANTHER" id="PTHR24345">
    <property type="entry name" value="SERINE/THREONINE-PROTEIN KINASE PLK"/>
    <property type="match status" value="1"/>
</dbReference>
<sequence length="302" mass="33963">MSTTPLATLAANQQPRPRLPFSDARQGNNVPSKPQPPPKPQMPPTAARAAEVQPHEKQKQLPEPKKEKVRPPTPPALICDAEETLVFHKVGFLGEGGFARVYEATDEKGVRHAIKLFAEIKIHKSLDHPNIVKFEECFEDEENVYMVLELCESGSLVDLIRRRKRLTELEAKVLLVQLIGASDWMHNHQVIHRDLKLGNIFLDAEMNVKVGDFGLAALIENPGDRKKTVCGTPNYIAPEVLFDPGNGHSFEVDIWSIGVILYTLVVGKPPFQNKEIKAIYKRIRDNIYEFPPDIILTQDCKS</sequence>
<dbReference type="EMBL" id="CAFZ01000253">
    <property type="protein sequence ID" value="CCA73784.1"/>
    <property type="molecule type" value="Genomic_DNA"/>
</dbReference>
<dbReference type="SUPFAM" id="SSF56112">
    <property type="entry name" value="Protein kinase-like (PK-like)"/>
    <property type="match status" value="1"/>
</dbReference>
<dbReference type="AlphaFoldDB" id="G4TR41"/>
<dbReference type="GO" id="GO:0005524">
    <property type="term" value="F:ATP binding"/>
    <property type="evidence" value="ECO:0007669"/>
    <property type="project" value="UniProtKB-KW"/>
</dbReference>
<feature type="compositionally biased region" description="Pro residues" evidence="6">
    <location>
        <begin position="33"/>
        <end position="43"/>
    </location>
</feature>
<dbReference type="InterPro" id="IPR000719">
    <property type="entry name" value="Prot_kinase_dom"/>
</dbReference>
<feature type="compositionally biased region" description="Polar residues" evidence="6">
    <location>
        <begin position="1"/>
        <end position="15"/>
    </location>
</feature>
<evidence type="ECO:0000313" key="8">
    <source>
        <dbReference type="EMBL" id="CCA73784.1"/>
    </source>
</evidence>
<keyword evidence="1" id="KW-0723">Serine/threonine-protein kinase</keyword>
<dbReference type="Gene3D" id="1.10.510.10">
    <property type="entry name" value="Transferase(Phosphotransferase) domain 1"/>
    <property type="match status" value="1"/>
</dbReference>
<feature type="non-terminal residue" evidence="8">
    <location>
        <position position="1"/>
    </location>
</feature>
<dbReference type="STRING" id="1109443.G4TR41"/>
<evidence type="ECO:0000256" key="2">
    <source>
        <dbReference type="ARBA" id="ARBA00022679"/>
    </source>
</evidence>
<evidence type="ECO:0000256" key="6">
    <source>
        <dbReference type="SAM" id="MobiDB-lite"/>
    </source>
</evidence>
<evidence type="ECO:0000256" key="3">
    <source>
        <dbReference type="ARBA" id="ARBA00022741"/>
    </source>
</evidence>
<proteinExistence type="predicted"/>
<dbReference type="Pfam" id="PF00069">
    <property type="entry name" value="Pkinase"/>
    <property type="match status" value="1"/>
</dbReference>
<feature type="region of interest" description="Disordered" evidence="6">
    <location>
        <begin position="1"/>
        <end position="75"/>
    </location>
</feature>
<keyword evidence="9" id="KW-1185">Reference proteome</keyword>
<dbReference type="Proteomes" id="UP000007148">
    <property type="component" value="Unassembled WGS sequence"/>
</dbReference>
<dbReference type="HOGENOM" id="CLU_000288_63_0_1"/>
<dbReference type="GO" id="GO:0005634">
    <property type="term" value="C:nucleus"/>
    <property type="evidence" value="ECO:0007669"/>
    <property type="project" value="TreeGrafter"/>
</dbReference>
<name>G4TR41_SERID</name>
<dbReference type="InterPro" id="IPR011009">
    <property type="entry name" value="Kinase-like_dom_sf"/>
</dbReference>
<evidence type="ECO:0000256" key="1">
    <source>
        <dbReference type="ARBA" id="ARBA00022527"/>
    </source>
</evidence>
<keyword evidence="5" id="KW-0067">ATP-binding</keyword>
<dbReference type="GO" id="GO:0005737">
    <property type="term" value="C:cytoplasm"/>
    <property type="evidence" value="ECO:0007669"/>
    <property type="project" value="TreeGrafter"/>
</dbReference>
<dbReference type="OMA" id="ECAPQPW"/>
<feature type="domain" description="Protein kinase" evidence="7">
    <location>
        <begin position="87"/>
        <end position="302"/>
    </location>
</feature>
<reference evidence="8 9" key="1">
    <citation type="journal article" date="2011" name="PLoS Pathog.">
        <title>Endophytic Life Strategies Decoded by Genome and Transcriptome Analyses of the Mutualistic Root Symbiont Piriformospora indica.</title>
        <authorList>
            <person name="Zuccaro A."/>
            <person name="Lahrmann U."/>
            <person name="Guldener U."/>
            <person name="Langen G."/>
            <person name="Pfiffi S."/>
            <person name="Biedenkopf D."/>
            <person name="Wong P."/>
            <person name="Samans B."/>
            <person name="Grimm C."/>
            <person name="Basiewicz M."/>
            <person name="Murat C."/>
            <person name="Martin F."/>
            <person name="Kogel K.H."/>
        </authorList>
    </citation>
    <scope>NUCLEOTIDE SEQUENCE [LARGE SCALE GENOMIC DNA]</scope>
    <source>
        <strain evidence="8 9">DSM 11827</strain>
    </source>
</reference>
<dbReference type="FunFam" id="1.10.510.10:FF:000571">
    <property type="entry name" value="Maternal embryonic leucine zipper kinase"/>
    <property type="match status" value="1"/>
</dbReference>
<protein>
    <submittedName>
        <fullName evidence="8">Related to CDC5-Serine/threonine-protein kinase</fullName>
    </submittedName>
</protein>
<evidence type="ECO:0000313" key="9">
    <source>
        <dbReference type="Proteomes" id="UP000007148"/>
    </source>
</evidence>
<dbReference type="InParanoid" id="G4TR41"/>
<keyword evidence="4 8" id="KW-0418">Kinase</keyword>
<dbReference type="GO" id="GO:0005816">
    <property type="term" value="C:spindle pole body"/>
    <property type="evidence" value="ECO:0007669"/>
    <property type="project" value="TreeGrafter"/>
</dbReference>
<dbReference type="OrthoDB" id="408964at2759"/>
<evidence type="ECO:0000256" key="5">
    <source>
        <dbReference type="ARBA" id="ARBA00022840"/>
    </source>
</evidence>
<evidence type="ECO:0000259" key="7">
    <source>
        <dbReference type="PROSITE" id="PS50011"/>
    </source>
</evidence>
<keyword evidence="2" id="KW-0808">Transferase</keyword>